<accession>A0ACB5RFH8</accession>
<evidence type="ECO:0000313" key="1">
    <source>
        <dbReference type="EMBL" id="GKX67835.1"/>
    </source>
</evidence>
<organism evidence="1 2">
    <name type="scientific">Inconstantimicrobium mannanitabidum</name>
    <dbReference type="NCBI Taxonomy" id="1604901"/>
    <lineage>
        <taxon>Bacteria</taxon>
        <taxon>Bacillati</taxon>
        <taxon>Bacillota</taxon>
        <taxon>Clostridia</taxon>
        <taxon>Eubacteriales</taxon>
        <taxon>Clostridiaceae</taxon>
        <taxon>Inconstantimicrobium</taxon>
    </lineage>
</organism>
<proteinExistence type="predicted"/>
<name>A0ACB5RFH8_9CLOT</name>
<protein>
    <submittedName>
        <fullName evidence="1">Methyl-accepting chemotaxis protein</fullName>
    </submittedName>
</protein>
<evidence type="ECO:0000313" key="2">
    <source>
        <dbReference type="Proteomes" id="UP001058074"/>
    </source>
</evidence>
<sequence length="731" mass="80678">MKGKRGKIQQREITDDKSDDLIKNVDGRKKKKRRLRNENNNFAKGIMRKLVNKTVGKESRLLKKLLLTINSIVIISLIGTGVITFTVTKSNFKKQFKNSSMELLEKNTSSMDLINNIINSASIEILANDNLSKFLTDPAVSKDFATRQSTEKYLGTTANSSVSKLIKSIYVYNDNGLSISSDGTTITDEEIAKVKETEWYKKATKQVSGSIWTTPMLEKESDTTSNKKVISNVRILKDVNTWQVMGVLRINIDVEKLQSIFNGNNGGSNGYEFIVDNNGTVISHSDDKLIGTKITSTYMQEALKKNSGDFTFKDKGTSYYGVYTKSNLTGWKYFSIIPEKNLTSSANIIGIVIILIGILVVGIAFVISLLISRQISNPINDIISITKDVSEGNFKVENVSKYKITELNQLNHNFNSMIKDLSDLLGTTASLAVETNNSATKMVSLSEEIYSSSKQIGEAAEEIATGSLKQTEETQNCVKISDDFNTIVNSTDEYINDSNSAAENSMIKIQEGFVSIDSLKVSSAKNSKAMEDLGGSIDTLHTYTKDIVKILGNINGIASQTNLLALNASIEAARAGEVGKGFNVVAQEIRKLSEESNQASKEIKAIIDNVNNTIELLLGLSNEAKETIRDENEKVNSTIGSFEEIKASIDKTKIAMQKTLQSMNDINSEREILKSSINNIEIISENHTASTEEVIATIQGQVEANETLTEISAELKEKSEKLNKLINKFQF</sequence>
<dbReference type="Proteomes" id="UP001058074">
    <property type="component" value="Unassembled WGS sequence"/>
</dbReference>
<gene>
    <name evidence="1" type="ORF">rsdtw13_30930</name>
</gene>
<reference evidence="1" key="1">
    <citation type="journal article" date="2025" name="Int. J. Syst. Evol. Microbiol.">
        <title>Inconstantimicrobium mannanitabidum sp. nov., a novel member of the family Clostridiaceae isolated from anoxic soil under the treatment of reductive soil disinfestation.</title>
        <authorList>
            <person name="Ueki A."/>
            <person name="Tonouchi A."/>
            <person name="Honma S."/>
            <person name="Kaku N."/>
            <person name="Ueki K."/>
        </authorList>
    </citation>
    <scope>NUCLEOTIDE SEQUENCE</scope>
    <source>
        <strain evidence="1">TW13</strain>
    </source>
</reference>
<keyword evidence="2" id="KW-1185">Reference proteome</keyword>
<comment type="caution">
    <text evidence="1">The sequence shown here is derived from an EMBL/GenBank/DDBJ whole genome shotgun (WGS) entry which is preliminary data.</text>
</comment>
<dbReference type="EMBL" id="BROD01000001">
    <property type="protein sequence ID" value="GKX67835.1"/>
    <property type="molecule type" value="Genomic_DNA"/>
</dbReference>